<dbReference type="Pfam" id="PF07686">
    <property type="entry name" value="V-set"/>
    <property type="match status" value="1"/>
</dbReference>
<dbReference type="SMART" id="SM00406">
    <property type="entry name" value="IGv"/>
    <property type="match status" value="1"/>
</dbReference>
<feature type="transmembrane region" description="Helical" evidence="12">
    <location>
        <begin position="571"/>
        <end position="595"/>
    </location>
</feature>
<evidence type="ECO:0000259" key="13">
    <source>
        <dbReference type="PROSITE" id="PS50835"/>
    </source>
</evidence>
<dbReference type="InterPro" id="IPR003599">
    <property type="entry name" value="Ig_sub"/>
</dbReference>
<dbReference type="InterPro" id="IPR007110">
    <property type="entry name" value="Ig-like_dom"/>
</dbReference>
<gene>
    <name evidence="14" type="ORF">QQF64_025517</name>
</gene>
<keyword evidence="10" id="KW-0393">Immunoglobulin domain</keyword>
<dbReference type="InterPro" id="IPR013106">
    <property type="entry name" value="Ig_V-set"/>
</dbReference>
<feature type="transmembrane region" description="Helical" evidence="12">
    <location>
        <begin position="305"/>
        <end position="324"/>
    </location>
</feature>
<evidence type="ECO:0000256" key="6">
    <source>
        <dbReference type="ARBA" id="ARBA00023136"/>
    </source>
</evidence>
<evidence type="ECO:0000256" key="9">
    <source>
        <dbReference type="ARBA" id="ARBA00023180"/>
    </source>
</evidence>
<feature type="transmembrane region" description="Helical" evidence="12">
    <location>
        <begin position="177"/>
        <end position="196"/>
    </location>
</feature>
<evidence type="ECO:0000256" key="7">
    <source>
        <dbReference type="ARBA" id="ARBA00023157"/>
    </source>
</evidence>
<evidence type="ECO:0000256" key="5">
    <source>
        <dbReference type="ARBA" id="ARBA00022989"/>
    </source>
</evidence>
<evidence type="ECO:0000256" key="11">
    <source>
        <dbReference type="SAM" id="MobiDB-lite"/>
    </source>
</evidence>
<evidence type="ECO:0000256" key="8">
    <source>
        <dbReference type="ARBA" id="ARBA00023170"/>
    </source>
</evidence>
<keyword evidence="5 12" id="KW-1133">Transmembrane helix</keyword>
<comment type="caution">
    <text evidence="14">The sequence shown here is derived from an EMBL/GenBank/DDBJ whole genome shotgun (WGS) entry which is preliminary data.</text>
</comment>
<evidence type="ECO:0000256" key="4">
    <source>
        <dbReference type="ARBA" id="ARBA00022729"/>
    </source>
</evidence>
<feature type="transmembrane region" description="Helical" evidence="12">
    <location>
        <begin position="240"/>
        <end position="264"/>
    </location>
</feature>
<keyword evidence="2" id="KW-1003">Cell membrane</keyword>
<proteinExistence type="predicted"/>
<dbReference type="PROSITE" id="PS50835">
    <property type="entry name" value="IG_LIKE"/>
    <property type="match status" value="2"/>
</dbReference>
<name>A0ABR3NPK7_9TELE</name>
<keyword evidence="3 12" id="KW-0812">Transmembrane</keyword>
<evidence type="ECO:0000256" key="3">
    <source>
        <dbReference type="ARBA" id="ARBA00022692"/>
    </source>
</evidence>
<keyword evidence="8" id="KW-0675">Receptor</keyword>
<feature type="transmembrane region" description="Helical" evidence="12">
    <location>
        <begin position="344"/>
        <end position="361"/>
    </location>
</feature>
<keyword evidence="7" id="KW-1015">Disulfide bond</keyword>
<evidence type="ECO:0000313" key="14">
    <source>
        <dbReference type="EMBL" id="KAL1278844.1"/>
    </source>
</evidence>
<feature type="domain" description="Ig-like" evidence="13">
    <location>
        <begin position="21"/>
        <end position="78"/>
    </location>
</feature>
<feature type="transmembrane region" description="Helical" evidence="12">
    <location>
        <begin position="450"/>
        <end position="473"/>
    </location>
</feature>
<keyword evidence="15" id="KW-1185">Reference proteome</keyword>
<dbReference type="SMART" id="SM00409">
    <property type="entry name" value="IG"/>
    <property type="match status" value="2"/>
</dbReference>
<comment type="subcellular location">
    <subcellularLocation>
        <location evidence="1">Cell membrane</location>
        <topology evidence="1">Single-pass type I membrane protein</topology>
    </subcellularLocation>
</comment>
<dbReference type="InterPro" id="IPR013783">
    <property type="entry name" value="Ig-like_fold"/>
</dbReference>
<dbReference type="EMBL" id="JAYMGO010000003">
    <property type="protein sequence ID" value="KAL1278844.1"/>
    <property type="molecule type" value="Genomic_DNA"/>
</dbReference>
<protein>
    <recommendedName>
        <fullName evidence="13">Ig-like domain-containing protein</fullName>
    </recommendedName>
</protein>
<feature type="region of interest" description="Disordered" evidence="11">
    <location>
        <begin position="613"/>
        <end position="636"/>
    </location>
</feature>
<keyword evidence="4" id="KW-0732">Signal</keyword>
<dbReference type="PANTHER" id="PTHR25466:SF14">
    <property type="entry name" value="BUTYROPHILIN SUBFAMILY 2 MEMBER A2-LIKE-RELATED"/>
    <property type="match status" value="1"/>
</dbReference>
<dbReference type="SUPFAM" id="SSF48726">
    <property type="entry name" value="Immunoglobulin"/>
    <property type="match status" value="2"/>
</dbReference>
<dbReference type="InterPro" id="IPR036179">
    <property type="entry name" value="Ig-like_dom_sf"/>
</dbReference>
<dbReference type="Gene3D" id="2.60.40.10">
    <property type="entry name" value="Immunoglobulins"/>
    <property type="match status" value="2"/>
</dbReference>
<evidence type="ECO:0000256" key="10">
    <source>
        <dbReference type="ARBA" id="ARBA00023319"/>
    </source>
</evidence>
<feature type="transmembrane region" description="Helical" evidence="12">
    <location>
        <begin position="536"/>
        <end position="559"/>
    </location>
</feature>
<keyword evidence="6 12" id="KW-0472">Membrane</keyword>
<reference evidence="14 15" key="1">
    <citation type="submission" date="2023-09" db="EMBL/GenBank/DDBJ databases">
        <authorList>
            <person name="Wang M."/>
        </authorList>
    </citation>
    <scope>NUCLEOTIDE SEQUENCE [LARGE SCALE GENOMIC DNA]</scope>
    <source>
        <strain evidence="14">GT-2023</strain>
        <tissue evidence="14">Liver</tissue>
    </source>
</reference>
<sequence length="636" mass="72322">MMVADGFTVHGPSGPLVGPLGSSVVLPCYVVEHLPMEDLEVAWRRADSDTLVHLYQDAEDEGRYTCTVHTQQDSGEIVVQIKHEHLIVSGSDQFVSAYDGEDVTLNCSVETHVPLEDIEASWIRTDGDIMVLLFQNNETLPEAADKRYRDRAEFFTAEIPEGNFSLRLKSVRTEDKGVYMCQVFAGGLSANATAVLEQLGFSSWHIAVLFFCFAAGFGDVLLLCLLIYCRSNNTAPSNKIWNLQLSLVFCPNICLFFAFILWGLTEGSLHETVSCSSLYILRPVMLIWALPYLKYLQDNLKTWIKIFKIIIELVVFTVVVYSVIFENGWRKSAHDSNNHRRAVYIMSFGCFVLVCLILCGLQRLVIILRHRSQAWERRASQFFPILGAFKMLNFLVWLFTVNMFQLVLFITSFDIASLDLFIVGIVQSLLLICILFLPRLQAKFKFLSHSWIILLSIITITLLDIILLIYVLLTTLKREKEYLEWTSVILFIEVLKIIVVFKETVQVAEWSVVQRQGQQIETSQQGSNALHLCNEIMYMFGAVGLVLLSCVTLTAELILKARNGERVVKDLRVIVFPSESVFALYWLVLQMHAYWKIVTTRFTHNQSNSSCLRKTSENHEMDNLSAPNTAVSKTPI</sequence>
<feature type="domain" description="Ig-like" evidence="13">
    <location>
        <begin position="99"/>
        <end position="197"/>
    </location>
</feature>
<feature type="transmembrane region" description="Helical" evidence="12">
    <location>
        <begin position="382"/>
        <end position="400"/>
    </location>
</feature>
<evidence type="ECO:0000313" key="15">
    <source>
        <dbReference type="Proteomes" id="UP001558613"/>
    </source>
</evidence>
<feature type="transmembrane region" description="Helical" evidence="12">
    <location>
        <begin position="420"/>
        <end position="438"/>
    </location>
</feature>
<feature type="compositionally biased region" description="Polar residues" evidence="11">
    <location>
        <begin position="625"/>
        <end position="636"/>
    </location>
</feature>
<dbReference type="InterPro" id="IPR051713">
    <property type="entry name" value="T-cell_Activation_Regulation"/>
</dbReference>
<keyword evidence="9" id="KW-0325">Glycoprotein</keyword>
<evidence type="ECO:0000256" key="1">
    <source>
        <dbReference type="ARBA" id="ARBA00004251"/>
    </source>
</evidence>
<accession>A0ABR3NPK7</accession>
<evidence type="ECO:0000256" key="12">
    <source>
        <dbReference type="SAM" id="Phobius"/>
    </source>
</evidence>
<feature type="transmembrane region" description="Helical" evidence="12">
    <location>
        <begin position="202"/>
        <end position="228"/>
    </location>
</feature>
<evidence type="ECO:0000256" key="2">
    <source>
        <dbReference type="ARBA" id="ARBA00022475"/>
    </source>
</evidence>
<dbReference type="Proteomes" id="UP001558613">
    <property type="component" value="Unassembled WGS sequence"/>
</dbReference>
<organism evidence="14 15">
    <name type="scientific">Cirrhinus molitorella</name>
    <name type="common">mud carp</name>
    <dbReference type="NCBI Taxonomy" id="172907"/>
    <lineage>
        <taxon>Eukaryota</taxon>
        <taxon>Metazoa</taxon>
        <taxon>Chordata</taxon>
        <taxon>Craniata</taxon>
        <taxon>Vertebrata</taxon>
        <taxon>Euteleostomi</taxon>
        <taxon>Actinopterygii</taxon>
        <taxon>Neopterygii</taxon>
        <taxon>Teleostei</taxon>
        <taxon>Ostariophysi</taxon>
        <taxon>Cypriniformes</taxon>
        <taxon>Cyprinidae</taxon>
        <taxon>Labeoninae</taxon>
        <taxon>Labeonini</taxon>
        <taxon>Cirrhinus</taxon>
    </lineage>
</organism>
<dbReference type="PANTHER" id="PTHR25466">
    <property type="entry name" value="T-LYMPHOCYTE ACTIVATION ANTIGEN"/>
    <property type="match status" value="1"/>
</dbReference>
<feature type="transmembrane region" description="Helical" evidence="12">
    <location>
        <begin position="276"/>
        <end position="293"/>
    </location>
</feature>